<evidence type="ECO:0000313" key="3">
    <source>
        <dbReference type="EMBL" id="KAE9027100.1"/>
    </source>
</evidence>
<name>A0A6A3MB25_9STRA</name>
<sequence>MRESAPETAEAKGRGVDMGDLADAHRAGVGGHEPLGSAPLSAAQVN</sequence>
<feature type="compositionally biased region" description="Basic and acidic residues" evidence="1">
    <location>
        <begin position="1"/>
        <end position="26"/>
    </location>
</feature>
<evidence type="ECO:0000313" key="2">
    <source>
        <dbReference type="EMBL" id="KAE9020821.1"/>
    </source>
</evidence>
<reference evidence="4 5" key="1">
    <citation type="submission" date="2018-09" db="EMBL/GenBank/DDBJ databases">
        <title>Genomic investigation of the strawberry pathogen Phytophthora fragariae indicates pathogenicity is determined by transcriptional variation in three key races.</title>
        <authorList>
            <person name="Adams T.M."/>
            <person name="Armitage A.D."/>
            <person name="Sobczyk M.K."/>
            <person name="Bates H.J."/>
            <person name="Dunwell J.M."/>
            <person name="Nellist C.F."/>
            <person name="Harrison R.J."/>
        </authorList>
    </citation>
    <scope>NUCLEOTIDE SEQUENCE [LARGE SCALE GENOMIC DNA]</scope>
    <source>
        <strain evidence="3 4">SCRP249</strain>
        <strain evidence="2 5">SCRP324</strain>
    </source>
</reference>
<accession>A0A6A3MB25</accession>
<dbReference type="Proteomes" id="UP000429607">
    <property type="component" value="Unassembled WGS sequence"/>
</dbReference>
<protein>
    <submittedName>
        <fullName evidence="3">Uncharacterized protein</fullName>
    </submittedName>
</protein>
<dbReference type="EMBL" id="QXFV01000766">
    <property type="protein sequence ID" value="KAE9027100.1"/>
    <property type="molecule type" value="Genomic_DNA"/>
</dbReference>
<proteinExistence type="predicted"/>
<dbReference type="Proteomes" id="UP000435112">
    <property type="component" value="Unassembled WGS sequence"/>
</dbReference>
<dbReference type="AlphaFoldDB" id="A0A6A3MB25"/>
<organism evidence="3 4">
    <name type="scientific">Phytophthora rubi</name>
    <dbReference type="NCBI Taxonomy" id="129364"/>
    <lineage>
        <taxon>Eukaryota</taxon>
        <taxon>Sar</taxon>
        <taxon>Stramenopiles</taxon>
        <taxon>Oomycota</taxon>
        <taxon>Peronosporomycetes</taxon>
        <taxon>Peronosporales</taxon>
        <taxon>Peronosporaceae</taxon>
        <taxon>Phytophthora</taxon>
    </lineage>
</organism>
<gene>
    <name evidence="3" type="ORF">PR001_g12046</name>
    <name evidence="2" type="ORF">PR002_g12440</name>
</gene>
<dbReference type="EMBL" id="QXFU01000781">
    <property type="protein sequence ID" value="KAE9020821.1"/>
    <property type="molecule type" value="Genomic_DNA"/>
</dbReference>
<evidence type="ECO:0000256" key="1">
    <source>
        <dbReference type="SAM" id="MobiDB-lite"/>
    </source>
</evidence>
<evidence type="ECO:0000313" key="4">
    <source>
        <dbReference type="Proteomes" id="UP000429607"/>
    </source>
</evidence>
<comment type="caution">
    <text evidence="3">The sequence shown here is derived from an EMBL/GenBank/DDBJ whole genome shotgun (WGS) entry which is preliminary data.</text>
</comment>
<evidence type="ECO:0000313" key="5">
    <source>
        <dbReference type="Proteomes" id="UP000435112"/>
    </source>
</evidence>
<feature type="region of interest" description="Disordered" evidence="1">
    <location>
        <begin position="1"/>
        <end position="46"/>
    </location>
</feature>